<dbReference type="Pfam" id="PF17837">
    <property type="entry name" value="4PPT_N"/>
    <property type="match status" value="1"/>
</dbReference>
<feature type="domain" description="4'-phosphopantetheinyl transferase N-terminal" evidence="13">
    <location>
        <begin position="63"/>
        <end position="124"/>
    </location>
</feature>
<dbReference type="EMBL" id="JBGMEL010000021">
    <property type="protein sequence ID" value="MFA0792299.1"/>
    <property type="molecule type" value="Genomic_DNA"/>
</dbReference>
<comment type="similarity">
    <text evidence="3">Belongs to the P-Pant transferase superfamily. EntD family.</text>
</comment>
<evidence type="ECO:0000259" key="12">
    <source>
        <dbReference type="Pfam" id="PF01648"/>
    </source>
</evidence>
<name>A0ABV4NSY7_9GAMM</name>
<dbReference type="InterPro" id="IPR003542">
    <property type="entry name" value="Enbac_synth_compD-like"/>
</dbReference>
<comment type="catalytic activity">
    <reaction evidence="10">
        <text>apo-[aryl-carrier protein] + CoA = holo-[aryl-carrier protein] + adenosine 3',5'-bisphosphate + H(+)</text>
        <dbReference type="Rhea" id="RHEA:48404"/>
        <dbReference type="Rhea" id="RHEA-COMP:15903"/>
        <dbReference type="Rhea" id="RHEA-COMP:17557"/>
        <dbReference type="ChEBI" id="CHEBI:15378"/>
        <dbReference type="ChEBI" id="CHEBI:29999"/>
        <dbReference type="ChEBI" id="CHEBI:57287"/>
        <dbReference type="ChEBI" id="CHEBI:58343"/>
        <dbReference type="ChEBI" id="CHEBI:64479"/>
    </reaction>
</comment>
<evidence type="ECO:0000313" key="15">
    <source>
        <dbReference type="Proteomes" id="UP001569414"/>
    </source>
</evidence>
<dbReference type="Proteomes" id="UP001569414">
    <property type="component" value="Unassembled WGS sequence"/>
</dbReference>
<dbReference type="RefSeq" id="WP_299583146.1">
    <property type="nucleotide sequence ID" value="NZ_JBGMEL010000021.1"/>
</dbReference>
<dbReference type="PANTHER" id="PTHR38096:SF1">
    <property type="entry name" value="ENTEROBACTIN SYNTHASE COMPONENT D"/>
    <property type="match status" value="1"/>
</dbReference>
<dbReference type="InterPro" id="IPR041354">
    <property type="entry name" value="4PPT_N"/>
</dbReference>
<dbReference type="InterPro" id="IPR008278">
    <property type="entry name" value="4-PPantetheinyl_Trfase_dom"/>
</dbReference>
<evidence type="ECO:0000256" key="10">
    <source>
        <dbReference type="ARBA" id="ARBA00049176"/>
    </source>
</evidence>
<comment type="subunit">
    <text evidence="4">EntB, EntD, EntE, and EntF form a multienzyme complex called enterobactin synthase.</text>
</comment>
<dbReference type="PRINTS" id="PR01399">
    <property type="entry name" value="ENTSNTHTASED"/>
</dbReference>
<evidence type="ECO:0000256" key="2">
    <source>
        <dbReference type="ARBA" id="ARBA00004993"/>
    </source>
</evidence>
<dbReference type="Pfam" id="PF01648">
    <property type="entry name" value="ACPS"/>
    <property type="match status" value="1"/>
</dbReference>
<evidence type="ECO:0000256" key="3">
    <source>
        <dbReference type="ARBA" id="ARBA00008342"/>
    </source>
</evidence>
<comment type="function">
    <text evidence="1">Involved in the biosynthesis of the siderophore enterobactin (enterochelin), which is a macrocyclic trimeric lactone of N-(2,3-dihydroxybenzoyl)-serine. The serine trilactone serves as a scaffolding for the three catechol functionalities that provide hexadentate coordination for the tightly ligated iron(2+) atoms. Plays an essential role in the assembly of the enterobactin by catalyzing the transfer of the 4'-phosphopantetheine (Ppant) moiety from coenzyme A to the apo-domains of both EntB (ArCP domain) and EntF (PCP domain) to yield their holo-forms which make them competent for the activation of 2,3-dihydroxybenzoate (DHB) and L-serine, respectively.</text>
</comment>
<protein>
    <recommendedName>
        <fullName evidence="5">Enterobactin synthase component D</fullName>
    </recommendedName>
    <alternativeName>
        <fullName evidence="8">4'-phosphopantetheinyl transferase EntD</fullName>
    </alternativeName>
    <alternativeName>
        <fullName evidence="9">Enterochelin synthase D</fullName>
    </alternativeName>
</protein>
<evidence type="ECO:0000256" key="9">
    <source>
        <dbReference type="ARBA" id="ARBA00031996"/>
    </source>
</evidence>
<feature type="domain" description="4'-phosphopantetheinyl transferase" evidence="12">
    <location>
        <begin position="131"/>
        <end position="212"/>
    </location>
</feature>
<comment type="pathway">
    <text evidence="2">Siderophore biosynthesis; enterobactin biosynthesis.</text>
</comment>
<dbReference type="GO" id="GO:0016740">
    <property type="term" value="F:transferase activity"/>
    <property type="evidence" value="ECO:0007669"/>
    <property type="project" value="UniProtKB-KW"/>
</dbReference>
<dbReference type="InterPro" id="IPR037143">
    <property type="entry name" value="4-PPantetheinyl_Trfase_dom_sf"/>
</dbReference>
<keyword evidence="7" id="KW-0259">Enterobactin biosynthesis</keyword>
<evidence type="ECO:0000256" key="11">
    <source>
        <dbReference type="ARBA" id="ARBA00049191"/>
    </source>
</evidence>
<organism evidence="14 15">
    <name type="scientific">Microbulbifer echini</name>
    <dbReference type="NCBI Taxonomy" id="1529067"/>
    <lineage>
        <taxon>Bacteria</taxon>
        <taxon>Pseudomonadati</taxon>
        <taxon>Pseudomonadota</taxon>
        <taxon>Gammaproteobacteria</taxon>
        <taxon>Cellvibrionales</taxon>
        <taxon>Microbulbiferaceae</taxon>
        <taxon>Microbulbifer</taxon>
    </lineage>
</organism>
<evidence type="ECO:0000313" key="14">
    <source>
        <dbReference type="EMBL" id="MFA0792299.1"/>
    </source>
</evidence>
<comment type="catalytic activity">
    <reaction evidence="11">
        <text>apo-[peptidyl-carrier protein] + CoA = holo-[peptidyl-carrier protein] + adenosine 3',5'-bisphosphate + H(+)</text>
        <dbReference type="Rhea" id="RHEA:46228"/>
        <dbReference type="Rhea" id="RHEA-COMP:11479"/>
        <dbReference type="Rhea" id="RHEA-COMP:11480"/>
        <dbReference type="ChEBI" id="CHEBI:15378"/>
        <dbReference type="ChEBI" id="CHEBI:29999"/>
        <dbReference type="ChEBI" id="CHEBI:57287"/>
        <dbReference type="ChEBI" id="CHEBI:58343"/>
        <dbReference type="ChEBI" id="CHEBI:64479"/>
    </reaction>
</comment>
<evidence type="ECO:0000256" key="6">
    <source>
        <dbReference type="ARBA" id="ARBA00022679"/>
    </source>
</evidence>
<evidence type="ECO:0000256" key="1">
    <source>
        <dbReference type="ARBA" id="ARBA00003937"/>
    </source>
</evidence>
<dbReference type="SUPFAM" id="SSF56214">
    <property type="entry name" value="4'-phosphopantetheinyl transferase"/>
    <property type="match status" value="1"/>
</dbReference>
<reference evidence="14 15" key="1">
    <citation type="submission" date="2024-08" db="EMBL/GenBank/DDBJ databases">
        <authorList>
            <person name="Ishaq N."/>
        </authorList>
    </citation>
    <scope>NUCLEOTIDE SEQUENCE [LARGE SCALE GENOMIC DNA]</scope>
    <source>
        <strain evidence="14 15">JCM 30400</strain>
    </source>
</reference>
<sequence length="247" mass="27452">MMEPLEQPPIQQPLMESGHGFITFLETGSSIDFFGVFLQCRFDLALYQDSLFDTLSVHLPEEIRRACKKRKAEFLAGRYCAAQALKQLGFANVQVPIGPNRSPLWPTDISGSISHGGDIAICALTRGPLALGVDFELPIPTETAAEIKNTIVCTAEEIRFSQAGIAPEHWLTIAFSIKESLFKALYAKVQQYFDFLDAEILYIDPLAQKLTLTLTRDLCPDVRAGDLYHGIFQFQHNGVLTLIAPPH</sequence>
<keyword evidence="6 14" id="KW-0808">Transferase</keyword>
<proteinExistence type="inferred from homology"/>
<evidence type="ECO:0000256" key="8">
    <source>
        <dbReference type="ARBA" id="ARBA00029894"/>
    </source>
</evidence>
<evidence type="ECO:0000256" key="4">
    <source>
        <dbReference type="ARBA" id="ARBA00011503"/>
    </source>
</evidence>
<comment type="caution">
    <text evidence="14">The sequence shown here is derived from an EMBL/GenBank/DDBJ whole genome shotgun (WGS) entry which is preliminary data.</text>
</comment>
<accession>A0ABV4NSY7</accession>
<evidence type="ECO:0000256" key="7">
    <source>
        <dbReference type="ARBA" id="ARBA00023191"/>
    </source>
</evidence>
<dbReference type="Gene3D" id="3.90.470.20">
    <property type="entry name" value="4'-phosphopantetheinyl transferase domain"/>
    <property type="match status" value="1"/>
</dbReference>
<evidence type="ECO:0000259" key="13">
    <source>
        <dbReference type="Pfam" id="PF17837"/>
    </source>
</evidence>
<evidence type="ECO:0000256" key="5">
    <source>
        <dbReference type="ARBA" id="ARBA00019087"/>
    </source>
</evidence>
<gene>
    <name evidence="14" type="ORF">ACCI51_17300</name>
</gene>
<keyword evidence="15" id="KW-1185">Reference proteome</keyword>
<dbReference type="PANTHER" id="PTHR38096">
    <property type="entry name" value="ENTEROBACTIN SYNTHASE COMPONENT D"/>
    <property type="match status" value="1"/>
</dbReference>